<organism evidence="1 2">
    <name type="scientific">Pyricularia grisea</name>
    <name type="common">Crabgrass-specific blast fungus</name>
    <name type="synonym">Magnaporthe grisea</name>
    <dbReference type="NCBI Taxonomy" id="148305"/>
    <lineage>
        <taxon>Eukaryota</taxon>
        <taxon>Fungi</taxon>
        <taxon>Dikarya</taxon>
        <taxon>Ascomycota</taxon>
        <taxon>Pezizomycotina</taxon>
        <taxon>Sordariomycetes</taxon>
        <taxon>Sordariomycetidae</taxon>
        <taxon>Magnaporthales</taxon>
        <taxon>Pyriculariaceae</taxon>
        <taxon>Pyricularia</taxon>
    </lineage>
</organism>
<reference evidence="2" key="2">
    <citation type="submission" date="2019-10" db="EMBL/GenBank/DDBJ databases">
        <authorList>
            <consortium name="NCBI Genome Project"/>
        </authorList>
    </citation>
    <scope>NUCLEOTIDE SEQUENCE</scope>
    <source>
        <strain evidence="2">NI907</strain>
    </source>
</reference>
<evidence type="ECO:0000313" key="1">
    <source>
        <dbReference type="Proteomes" id="UP000515153"/>
    </source>
</evidence>
<name>A0A6P8B094_PYRGI</name>
<dbReference type="RefSeq" id="XP_030980570.1">
    <property type="nucleotide sequence ID" value="XM_031127815.1"/>
</dbReference>
<proteinExistence type="predicted"/>
<dbReference type="AlphaFoldDB" id="A0A6P8B094"/>
<reference evidence="2" key="3">
    <citation type="submission" date="2025-08" db="UniProtKB">
        <authorList>
            <consortium name="RefSeq"/>
        </authorList>
    </citation>
    <scope>IDENTIFICATION</scope>
    <source>
        <strain evidence="2">NI907</strain>
    </source>
</reference>
<dbReference type="Proteomes" id="UP000515153">
    <property type="component" value="Unplaced"/>
</dbReference>
<dbReference type="GeneID" id="41962724"/>
<protein>
    <submittedName>
        <fullName evidence="2">Uncharacterized protein</fullName>
    </submittedName>
</protein>
<accession>A0A6P8B094</accession>
<reference evidence="2" key="1">
    <citation type="journal article" date="2019" name="Mol. Biol. Evol.">
        <title>Blast fungal genomes show frequent chromosomal changes, gene gains and losses, and effector gene turnover.</title>
        <authorList>
            <person name="Gomez Luciano L.B."/>
            <person name="Jason Tsai I."/>
            <person name="Chuma I."/>
            <person name="Tosa Y."/>
            <person name="Chen Y.H."/>
            <person name="Li J.Y."/>
            <person name="Li M.Y."/>
            <person name="Jade Lu M.Y."/>
            <person name="Nakayashiki H."/>
            <person name="Li W.H."/>
        </authorList>
    </citation>
    <scope>NUCLEOTIDE SEQUENCE</scope>
    <source>
        <strain evidence="2">NI907</strain>
    </source>
</reference>
<keyword evidence="1" id="KW-1185">Reference proteome</keyword>
<gene>
    <name evidence="2" type="ORF">PgNI_07809</name>
</gene>
<sequence length="188" mass="20260">MSTLQVNSAIFAAELSTIYCVSLGVHRRGGTGVEVLETTRMTLGLGSEILMAFKGGMSDSGGFAVVFCILKDHLLRDRGILLPTLLLPRSVVASWVRTTPVPTCWLAVMVAMRSESVAADGGALSTSHVISPVEVDRMNWQQQRHHSRDGDLNVKQQQAGPQSLFDPAVDKAMIFCDGAPFSSIKLMA</sequence>
<evidence type="ECO:0000313" key="2">
    <source>
        <dbReference type="RefSeq" id="XP_030980570.1"/>
    </source>
</evidence>
<dbReference type="KEGG" id="pgri:PgNI_07809"/>